<evidence type="ECO:0000313" key="2">
    <source>
        <dbReference type="EMBL" id="SVB22612.1"/>
    </source>
</evidence>
<dbReference type="Gene3D" id="3.60.70.12">
    <property type="entry name" value="L-amino peptidase D-ALA esterase/amidase"/>
    <property type="match status" value="1"/>
</dbReference>
<protein>
    <recommendedName>
        <fullName evidence="3">Aminopeptidase</fullName>
    </recommendedName>
</protein>
<dbReference type="PANTHER" id="PTHR36512:SF3">
    <property type="entry name" value="BLR5678 PROTEIN"/>
    <property type="match status" value="1"/>
</dbReference>
<dbReference type="GO" id="GO:0004177">
    <property type="term" value="F:aminopeptidase activity"/>
    <property type="evidence" value="ECO:0007669"/>
    <property type="project" value="TreeGrafter"/>
</dbReference>
<evidence type="ECO:0000256" key="1">
    <source>
        <dbReference type="ARBA" id="ARBA00007068"/>
    </source>
</evidence>
<dbReference type="EMBL" id="UINC01033395">
    <property type="protein sequence ID" value="SVB22612.1"/>
    <property type="molecule type" value="Genomic_DNA"/>
</dbReference>
<name>A0A382C9W9_9ZZZZ</name>
<reference evidence="2" key="1">
    <citation type="submission" date="2018-05" db="EMBL/GenBank/DDBJ databases">
        <authorList>
            <person name="Lanie J.A."/>
            <person name="Ng W.-L."/>
            <person name="Kazmierczak K.M."/>
            <person name="Andrzejewski T.M."/>
            <person name="Davidsen T.M."/>
            <person name="Wayne K.J."/>
            <person name="Tettelin H."/>
            <person name="Glass J.I."/>
            <person name="Rusch D."/>
            <person name="Podicherti R."/>
            <person name="Tsui H.-C.T."/>
            <person name="Winkler M.E."/>
        </authorList>
    </citation>
    <scope>NUCLEOTIDE SEQUENCE</scope>
</reference>
<dbReference type="Pfam" id="PF03576">
    <property type="entry name" value="Peptidase_S58"/>
    <property type="match status" value="1"/>
</dbReference>
<sequence length="241" mass="25649">MQSYIKFISILMMLYSSVLSGKNRARDLGIPFSGVPGTNNAITDVAGVTVGHSTIIQGSGKKILGKGPIRTGVTAVLPRGNKSLQDPVFAGWYSLNGNGEMTGTTWIEESGLLEGPVMITNTHSVGVVRDAVIKWRIDEGEPDPSGYWWSLPVVAETYDGFLNDINGFHVQDSHVFEALNTAKNGQVTEGNVGGGTGMMCHGFKGGIGTASRVFSIHENEYTLGVLVQANYGARKDLTIAG</sequence>
<gene>
    <name evidence="2" type="ORF">METZ01_LOCUS175466</name>
</gene>
<dbReference type="PANTHER" id="PTHR36512">
    <property type="entry name" value="D-AMINOPEPTIDASE"/>
    <property type="match status" value="1"/>
</dbReference>
<dbReference type="AlphaFoldDB" id="A0A382C9W9"/>
<evidence type="ECO:0008006" key="3">
    <source>
        <dbReference type="Google" id="ProtNLM"/>
    </source>
</evidence>
<dbReference type="InterPro" id="IPR005321">
    <property type="entry name" value="Peptidase_S58_DmpA"/>
</dbReference>
<accession>A0A382C9W9</accession>
<dbReference type="SUPFAM" id="SSF56266">
    <property type="entry name" value="DmpA/ArgJ-like"/>
    <property type="match status" value="1"/>
</dbReference>
<feature type="non-terminal residue" evidence="2">
    <location>
        <position position="241"/>
    </location>
</feature>
<dbReference type="InterPro" id="IPR016117">
    <property type="entry name" value="ArgJ-like_dom_sf"/>
</dbReference>
<comment type="similarity">
    <text evidence="1">Belongs to the peptidase S58 family.</text>
</comment>
<proteinExistence type="inferred from homology"/>
<organism evidence="2">
    <name type="scientific">marine metagenome</name>
    <dbReference type="NCBI Taxonomy" id="408172"/>
    <lineage>
        <taxon>unclassified sequences</taxon>
        <taxon>metagenomes</taxon>
        <taxon>ecological metagenomes</taxon>
    </lineage>
</organism>